<dbReference type="PANTHER" id="PTHR10272">
    <property type="entry name" value="PLATELET-ACTIVATING FACTOR ACETYLHYDROLASE"/>
    <property type="match status" value="1"/>
</dbReference>
<dbReference type="SUPFAM" id="SSF53474">
    <property type="entry name" value="alpha/beta-Hydrolases"/>
    <property type="match status" value="1"/>
</dbReference>
<evidence type="ECO:0000313" key="5">
    <source>
        <dbReference type="Proteomes" id="UP000003704"/>
    </source>
</evidence>
<accession>I8TET5</accession>
<dbReference type="GO" id="GO:0003847">
    <property type="term" value="F:1-alkyl-2-acetylglycerophosphocholine esterase activity"/>
    <property type="evidence" value="ECO:0007669"/>
    <property type="project" value="TreeGrafter"/>
</dbReference>
<keyword evidence="3" id="KW-0443">Lipid metabolism</keyword>
<dbReference type="AlphaFoldDB" id="I8TET5"/>
<evidence type="ECO:0000313" key="4">
    <source>
        <dbReference type="EMBL" id="EIT72238.1"/>
    </source>
</evidence>
<reference evidence="4 5" key="1">
    <citation type="journal article" date="2012" name="J. Bacteriol.">
        <title>Genome Sequence of n-Alkane-Degrading Hydrocarboniphaga effusa Strain AP103T (ATCC BAA-332T).</title>
        <authorList>
            <person name="Chang H.K."/>
            <person name="Zylstra G.J."/>
            <person name="Chae J.C."/>
        </authorList>
    </citation>
    <scope>NUCLEOTIDE SEQUENCE [LARGE SCALE GENOMIC DNA]</scope>
    <source>
        <strain evidence="4 5">AP103</strain>
    </source>
</reference>
<dbReference type="PATRIC" id="fig|1172194.4.peg.2294"/>
<proteinExistence type="predicted"/>
<sequence length="339" mass="36913">MNTMLLMAALSLPRAALGEQAPEASPYRVIDFDWTDPARSRAVPARLYWPAVAATTPVPLVVFSHGIGGSRNGYSYLGKNWSAHGVASLHVQHVGSDAALWRGNPFGVVDRLQTAARESEALARVADVSFALDRLLSREFSDFGMVVNRRRIVAAGHSYGANTSLLAIGAEVIRDGQALHCLDPRFSAAVVISAPPFYGEQNLAAILAKISVPTIHVTSTHDVIRIPGYYSGLEDRLAVFDAIAAPRKLLAVFEGGSHSMFTDRRNTGGPTTNARVKAATADLTLAFFDWIFESDGTALARWQDRWRFLLARAPSFKSPSLPHFGVADQETGTSRQRWR</sequence>
<protein>
    <submittedName>
        <fullName evidence="4">Platelet-activating factor acetylhydrolase plasma/intracellular isoform II</fullName>
    </submittedName>
</protein>
<dbReference type="PANTHER" id="PTHR10272:SF0">
    <property type="entry name" value="PLATELET-ACTIVATING FACTOR ACETYLHYDROLASE"/>
    <property type="match status" value="1"/>
</dbReference>
<dbReference type="Gene3D" id="3.40.50.1820">
    <property type="entry name" value="alpha/beta hydrolase"/>
    <property type="match status" value="1"/>
</dbReference>
<dbReference type="GO" id="GO:0016042">
    <property type="term" value="P:lipid catabolic process"/>
    <property type="evidence" value="ECO:0007669"/>
    <property type="project" value="UniProtKB-KW"/>
</dbReference>
<evidence type="ECO:0000256" key="3">
    <source>
        <dbReference type="ARBA" id="ARBA00023098"/>
    </source>
</evidence>
<dbReference type="EMBL" id="AKGD01000001">
    <property type="protein sequence ID" value="EIT72238.1"/>
    <property type="molecule type" value="Genomic_DNA"/>
</dbReference>
<keyword evidence="5" id="KW-1185">Reference proteome</keyword>
<comment type="caution">
    <text evidence="4">The sequence shown here is derived from an EMBL/GenBank/DDBJ whole genome shotgun (WGS) entry which is preliminary data.</text>
</comment>
<dbReference type="STRING" id="1172194.WQQ_23750"/>
<dbReference type="Pfam" id="PF03403">
    <property type="entry name" value="PAF-AH_p_II"/>
    <property type="match status" value="1"/>
</dbReference>
<evidence type="ECO:0000256" key="1">
    <source>
        <dbReference type="ARBA" id="ARBA00022801"/>
    </source>
</evidence>
<keyword evidence="2" id="KW-0442">Lipid degradation</keyword>
<keyword evidence="1 4" id="KW-0378">Hydrolase</keyword>
<dbReference type="Proteomes" id="UP000003704">
    <property type="component" value="Unassembled WGS sequence"/>
</dbReference>
<evidence type="ECO:0000256" key="2">
    <source>
        <dbReference type="ARBA" id="ARBA00022963"/>
    </source>
</evidence>
<dbReference type="InterPro" id="IPR029058">
    <property type="entry name" value="AB_hydrolase_fold"/>
</dbReference>
<name>I8TET5_9GAMM</name>
<gene>
    <name evidence="4" type="ORF">WQQ_23750</name>
</gene>
<organism evidence="4 5">
    <name type="scientific">Hydrocarboniphaga effusa AP103</name>
    <dbReference type="NCBI Taxonomy" id="1172194"/>
    <lineage>
        <taxon>Bacteria</taxon>
        <taxon>Pseudomonadati</taxon>
        <taxon>Pseudomonadota</taxon>
        <taxon>Gammaproteobacteria</taxon>
        <taxon>Nevskiales</taxon>
        <taxon>Nevskiaceae</taxon>
        <taxon>Hydrocarboniphaga</taxon>
    </lineage>
</organism>